<keyword evidence="4" id="KW-1185">Reference proteome</keyword>
<protein>
    <recommendedName>
        <fullName evidence="2">DUF3131 domain-containing protein</fullName>
    </recommendedName>
</protein>
<feature type="domain" description="DUF3131" evidence="2">
    <location>
        <begin position="37"/>
        <end position="400"/>
    </location>
</feature>
<evidence type="ECO:0000259" key="2">
    <source>
        <dbReference type="Pfam" id="PF11329"/>
    </source>
</evidence>
<feature type="signal peptide" evidence="1">
    <location>
        <begin position="1"/>
        <end position="19"/>
    </location>
</feature>
<dbReference type="Gene3D" id="1.50.10.140">
    <property type="match status" value="1"/>
</dbReference>
<keyword evidence="1" id="KW-0732">Signal</keyword>
<gene>
    <name evidence="3" type="ORF">AMPC_38500</name>
</gene>
<evidence type="ECO:0000313" key="3">
    <source>
        <dbReference type="EMBL" id="BDG10737.1"/>
    </source>
</evidence>
<evidence type="ECO:0000313" key="4">
    <source>
        <dbReference type="Proteomes" id="UP001162734"/>
    </source>
</evidence>
<proteinExistence type="predicted"/>
<organism evidence="3 4">
    <name type="scientific">Anaeromyxobacter paludicola</name>
    <dbReference type="NCBI Taxonomy" id="2918171"/>
    <lineage>
        <taxon>Bacteria</taxon>
        <taxon>Pseudomonadati</taxon>
        <taxon>Myxococcota</taxon>
        <taxon>Myxococcia</taxon>
        <taxon>Myxococcales</taxon>
        <taxon>Cystobacterineae</taxon>
        <taxon>Anaeromyxobacteraceae</taxon>
        <taxon>Anaeromyxobacter</taxon>
    </lineage>
</organism>
<dbReference type="RefSeq" id="WP_248343267.1">
    <property type="nucleotide sequence ID" value="NZ_AP025592.1"/>
</dbReference>
<accession>A0ABN6NBV0</accession>
<feature type="chain" id="PRO_5046260010" description="DUF3131 domain-containing protein" evidence="1">
    <location>
        <begin position="20"/>
        <end position="655"/>
    </location>
</feature>
<dbReference type="EMBL" id="AP025592">
    <property type="protein sequence ID" value="BDG10737.1"/>
    <property type="molecule type" value="Genomic_DNA"/>
</dbReference>
<name>A0ABN6NBV0_9BACT</name>
<dbReference type="Pfam" id="PF11329">
    <property type="entry name" value="DUF3131"/>
    <property type="match status" value="1"/>
</dbReference>
<dbReference type="InterPro" id="IPR021478">
    <property type="entry name" value="DUF3131"/>
</dbReference>
<evidence type="ECO:0000256" key="1">
    <source>
        <dbReference type="SAM" id="SignalP"/>
    </source>
</evidence>
<sequence>MRALLALALLAAGSAGAAAAQDRCDAPALPSEAQRDDARVAWAYFQRNTQRATGLVNAVEGFPSTSVWDMGSSLFAMLAAQRLGLLQEGELDARAGQVVATLERLPLFEGELPNKAYDTATARMADYANRPAPEGIGVSALDLGRLLGALQALACARPGLRPGIERALARWRLCRLAGDGELHGLVRGRDGKVQRVQEGRLGYEQYAAEPLAALGLDVARARRWDRFSRQEEILGVPVARDGRDFRKFGAVDALVTEPWALAALEQGPDPERAPLLRQVFEVQKRRWERSGVVTAASEDHVDRAPWFVYDAIWADGGAWRTVTPDGKEAPELRGLSVKAAFALAALFPGDDYAEVLRRAVADAKDPARGWYAGIFERGGLNRSLNANTNAVILEAIAFEAGGAGAGCCGGRPLRLPARARSCPAVTEARLAGAGGALGGDVGLGPKPPLSAPLVSEPRFLRFDGTFFAGWRGTDGPTAGGVATAWIGRATFLRFGGEGTPRSDYGKSRFLWGFGYDDWRDDTFYLHVDNWGPIRMEDSLTHSAEVNAGYRLPTLCATRWLCASPVAGVTTPFVGGPYLNARVNVTFWKDWFVMGGLGWTVPGVFEGPVGTPGWRVMYGLGRWSWRPGSFYLTYYDWGPDSRSGNGILAVGFNWAF</sequence>
<dbReference type="Proteomes" id="UP001162734">
    <property type="component" value="Chromosome"/>
</dbReference>
<reference evidence="4" key="1">
    <citation type="journal article" date="2022" name="Int. J. Syst. Evol. Microbiol.">
        <title>Anaeromyxobacter oryzae sp. nov., Anaeromyxobacter diazotrophicus sp. nov. and Anaeromyxobacter paludicola sp. nov., isolated from paddy soils.</title>
        <authorList>
            <person name="Itoh H."/>
            <person name="Xu Z."/>
            <person name="Mise K."/>
            <person name="Masuda Y."/>
            <person name="Ushijima N."/>
            <person name="Hayakawa C."/>
            <person name="Shiratori Y."/>
            <person name="Senoo K."/>
        </authorList>
    </citation>
    <scope>NUCLEOTIDE SEQUENCE [LARGE SCALE GENOMIC DNA]</scope>
    <source>
        <strain evidence="4">Red630</strain>
    </source>
</reference>